<dbReference type="Proteomes" id="UP000253383">
    <property type="component" value="Unassembled WGS sequence"/>
</dbReference>
<dbReference type="AlphaFoldDB" id="A0A368JTV6"/>
<name>A0A368JTV6_9BACT</name>
<gene>
    <name evidence="1" type="ORF">DUE52_04705</name>
</gene>
<dbReference type="EMBL" id="QOWE01000003">
    <property type="protein sequence ID" value="RCR70892.1"/>
    <property type="molecule type" value="Genomic_DNA"/>
</dbReference>
<sequence>MTDNPETIYDPEYIKSLFDKMSKTYGLANYISSASTRSATSSICLLKPADNHYVYLINA</sequence>
<keyword evidence="2" id="KW-1185">Reference proteome</keyword>
<reference evidence="1 2" key="1">
    <citation type="submission" date="2018-07" db="EMBL/GenBank/DDBJ databases">
        <title>Genome analysis of Larkinella rosea.</title>
        <authorList>
            <person name="Zhou Z."/>
            <person name="Wang G."/>
        </authorList>
    </citation>
    <scope>NUCLEOTIDE SEQUENCE [LARGE SCALE GENOMIC DNA]</scope>
    <source>
        <strain evidence="2">zzj9</strain>
    </source>
</reference>
<accession>A0A368JTV6</accession>
<organism evidence="1 2">
    <name type="scientific">Larkinella punicea</name>
    <dbReference type="NCBI Taxonomy" id="2315727"/>
    <lineage>
        <taxon>Bacteria</taxon>
        <taxon>Pseudomonadati</taxon>
        <taxon>Bacteroidota</taxon>
        <taxon>Cytophagia</taxon>
        <taxon>Cytophagales</taxon>
        <taxon>Spirosomataceae</taxon>
        <taxon>Larkinella</taxon>
    </lineage>
</organism>
<comment type="caution">
    <text evidence="1">The sequence shown here is derived from an EMBL/GenBank/DDBJ whole genome shotgun (WGS) entry which is preliminary data.</text>
</comment>
<evidence type="ECO:0000313" key="2">
    <source>
        <dbReference type="Proteomes" id="UP000253383"/>
    </source>
</evidence>
<proteinExistence type="predicted"/>
<evidence type="ECO:0000313" key="1">
    <source>
        <dbReference type="EMBL" id="RCR70892.1"/>
    </source>
</evidence>
<protein>
    <submittedName>
        <fullName evidence="1">Uncharacterized protein</fullName>
    </submittedName>
</protein>